<evidence type="ECO:0000313" key="2">
    <source>
        <dbReference type="EMBL" id="PKT70131.1"/>
    </source>
</evidence>
<evidence type="ECO:0000259" key="1">
    <source>
        <dbReference type="SMART" id="SM00418"/>
    </source>
</evidence>
<keyword evidence="3" id="KW-1185">Reference proteome</keyword>
<comment type="caution">
    <text evidence="2">The sequence shown here is derived from an EMBL/GenBank/DDBJ whole genome shotgun (WGS) entry which is preliminary data.</text>
</comment>
<proteinExistence type="predicted"/>
<dbReference type="EMBL" id="PJOS01000057">
    <property type="protein sequence ID" value="PKT70131.1"/>
    <property type="molecule type" value="Genomic_DNA"/>
</dbReference>
<dbReference type="Proteomes" id="UP000236178">
    <property type="component" value="Unassembled WGS sequence"/>
</dbReference>
<evidence type="ECO:0000313" key="3">
    <source>
        <dbReference type="Proteomes" id="UP000236178"/>
    </source>
</evidence>
<protein>
    <submittedName>
        <fullName evidence="2">Transcriptional regulator</fullName>
    </submittedName>
</protein>
<sequence length="331" mass="36450">MLRIHFTTEDLLKTRVATSPDPMWELVLSVFRLRRRLAVARYEPWYRQVRADASRSDLLQRIRLMLMPMIPASGYFPDFLTPENRRHEGIESIIESVAGSPRSVLRGQLDLLDRGRGSTWLERLREADPAAREDLRRLLRDYHRIALAPHWNAIRSTVEADRAIRARALLDGGVHGLLNSYRPLMRWAPPVLHVRYSVDQTLHLDGRGLLLTPSHFGQGPANSLADPALPPVLVYPAGYDKAVVPVAPVAVRALGRLMGGTRASILIATGTATTSGELARRVGVSAATVSHHLSALRAAGLLSTLQRGELILHTRTSTGSALVNAAHTAGT</sequence>
<dbReference type="Gene3D" id="1.10.10.10">
    <property type="entry name" value="Winged helix-like DNA-binding domain superfamily/Winged helix DNA-binding domain"/>
    <property type="match status" value="1"/>
</dbReference>
<dbReference type="RefSeq" id="WP_103551947.1">
    <property type="nucleotide sequence ID" value="NZ_JBHJSK010000001.1"/>
</dbReference>
<dbReference type="InterPro" id="IPR036390">
    <property type="entry name" value="WH_DNA-bd_sf"/>
</dbReference>
<dbReference type="SUPFAM" id="SSF46785">
    <property type="entry name" value="Winged helix' DNA-binding domain"/>
    <property type="match status" value="1"/>
</dbReference>
<dbReference type="InterPro" id="IPR036388">
    <property type="entry name" value="WH-like_DNA-bd_sf"/>
</dbReference>
<dbReference type="AlphaFoldDB" id="A0A2I0SJM1"/>
<organism evidence="2 3">
    <name type="scientific">Streptomyces populi</name>
    <dbReference type="NCBI Taxonomy" id="2058924"/>
    <lineage>
        <taxon>Bacteria</taxon>
        <taxon>Bacillati</taxon>
        <taxon>Actinomycetota</taxon>
        <taxon>Actinomycetes</taxon>
        <taxon>Kitasatosporales</taxon>
        <taxon>Streptomycetaceae</taxon>
        <taxon>Streptomyces</taxon>
    </lineage>
</organism>
<reference evidence="2 3" key="1">
    <citation type="submission" date="2017-12" db="EMBL/GenBank/DDBJ databases">
        <title>Streptomyces populusis sp. nov., a novel endophytic actinobacterium isolated from stems of Populus adenopoda Maxim.</title>
        <authorList>
            <person name="Wang Z."/>
        </authorList>
    </citation>
    <scope>NUCLEOTIDE SEQUENCE [LARGE SCALE GENOMIC DNA]</scope>
    <source>
        <strain evidence="2 3">A249</strain>
    </source>
</reference>
<dbReference type="InterPro" id="IPR011991">
    <property type="entry name" value="ArsR-like_HTH"/>
</dbReference>
<dbReference type="GO" id="GO:0003700">
    <property type="term" value="F:DNA-binding transcription factor activity"/>
    <property type="evidence" value="ECO:0007669"/>
    <property type="project" value="InterPro"/>
</dbReference>
<dbReference type="InterPro" id="IPR001845">
    <property type="entry name" value="HTH_ArsR_DNA-bd_dom"/>
</dbReference>
<dbReference type="SMART" id="SM00418">
    <property type="entry name" value="HTH_ARSR"/>
    <property type="match status" value="1"/>
</dbReference>
<dbReference type="OrthoDB" id="3808065at2"/>
<gene>
    <name evidence="2" type="ORF">CW362_25915</name>
</gene>
<dbReference type="CDD" id="cd00090">
    <property type="entry name" value="HTH_ARSR"/>
    <property type="match status" value="1"/>
</dbReference>
<name>A0A2I0SJM1_9ACTN</name>
<accession>A0A2I0SJM1</accession>
<dbReference type="Pfam" id="PF12840">
    <property type="entry name" value="HTH_20"/>
    <property type="match status" value="1"/>
</dbReference>
<feature type="domain" description="HTH arsR-type" evidence="1">
    <location>
        <begin position="253"/>
        <end position="331"/>
    </location>
</feature>